<evidence type="ECO:0000313" key="2">
    <source>
        <dbReference type="EMBL" id="SHF65292.1"/>
    </source>
</evidence>
<feature type="chain" id="PRO_5013200333" description="DUF4412 domain-containing protein" evidence="1">
    <location>
        <begin position="22"/>
        <end position="282"/>
    </location>
</feature>
<name>A0A1M5DF32_9BACT</name>
<keyword evidence="3" id="KW-1185">Reference proteome</keyword>
<sequence>MKNLGILLSILTLLTSYNSNAQKELKRYRVKSGIVEYTTTISGKLMGSTVTGSGTQSLYFKNFGAVELKEEQSEQTTTTKLFGKSNTETEQTHTINKLDNGKSYSVDFDQEQIYASRDMAMDMITAFQPDADAEAAGKAMLESMGGEKTGNGKVLGYDCEIWNLAGVKQWFYKGVMLKAESKIMGITTTTEAQSAKFNIPVSDNHFQLPDFPVQKLEGFDDEPIDREEWEDMDKELEKVSQMSYEEWKKAALKNDEEMQQMSEEELRGTYNMIQQMVKLRKK</sequence>
<gene>
    <name evidence="2" type="ORF">SAMN05444274_10763</name>
</gene>
<organism evidence="2 3">
    <name type="scientific">Mariniphaga anaerophila</name>
    <dbReference type="NCBI Taxonomy" id="1484053"/>
    <lineage>
        <taxon>Bacteria</taxon>
        <taxon>Pseudomonadati</taxon>
        <taxon>Bacteroidota</taxon>
        <taxon>Bacteroidia</taxon>
        <taxon>Marinilabiliales</taxon>
        <taxon>Prolixibacteraceae</taxon>
        <taxon>Mariniphaga</taxon>
    </lineage>
</organism>
<proteinExistence type="predicted"/>
<dbReference type="RefSeq" id="WP_073002687.1">
    <property type="nucleotide sequence ID" value="NZ_FQUM01000007.1"/>
</dbReference>
<dbReference type="Proteomes" id="UP000184164">
    <property type="component" value="Unassembled WGS sequence"/>
</dbReference>
<evidence type="ECO:0000313" key="3">
    <source>
        <dbReference type="Proteomes" id="UP000184164"/>
    </source>
</evidence>
<accession>A0A1M5DF32</accession>
<keyword evidence="1" id="KW-0732">Signal</keyword>
<protein>
    <recommendedName>
        <fullName evidence="4">DUF4412 domain-containing protein</fullName>
    </recommendedName>
</protein>
<feature type="signal peptide" evidence="1">
    <location>
        <begin position="1"/>
        <end position="21"/>
    </location>
</feature>
<dbReference type="OrthoDB" id="5372426at2"/>
<evidence type="ECO:0000256" key="1">
    <source>
        <dbReference type="SAM" id="SignalP"/>
    </source>
</evidence>
<dbReference type="STRING" id="1484053.SAMN05444274_10763"/>
<reference evidence="2 3" key="1">
    <citation type="submission" date="2016-11" db="EMBL/GenBank/DDBJ databases">
        <authorList>
            <person name="Jaros S."/>
            <person name="Januszkiewicz K."/>
            <person name="Wedrychowicz H."/>
        </authorList>
    </citation>
    <scope>NUCLEOTIDE SEQUENCE [LARGE SCALE GENOMIC DNA]</scope>
    <source>
        <strain evidence="2 3">DSM 26910</strain>
    </source>
</reference>
<dbReference type="AlphaFoldDB" id="A0A1M5DF32"/>
<dbReference type="EMBL" id="FQUM01000007">
    <property type="protein sequence ID" value="SHF65292.1"/>
    <property type="molecule type" value="Genomic_DNA"/>
</dbReference>
<evidence type="ECO:0008006" key="4">
    <source>
        <dbReference type="Google" id="ProtNLM"/>
    </source>
</evidence>